<dbReference type="Proteomes" id="UP000789901">
    <property type="component" value="Unassembled WGS sequence"/>
</dbReference>
<sequence length="357" mass="41652">MDKPPHRLSDFIIVLEEKANKSNKYCVCRECISGSSYAEAKKHKFANTQELVRHHLKDCIYFKQKYSESEQQEILEKPDKSISETSNPIQEETDDNSKATSSKNSMANVRKNMIDRYCFWPLNEDQQKHFKQLILKATVSCGWAFSHYLCFASIIKSCAALKNLATKIEEENDDTLKDFPRNIFLNISDNECYFTEVLHSFRWVCQIIKDILDEELKDYLLTKLEKRCLIKVLMTFPLCIWDDGLYIIINLGLHKKVLAMCQLRLELLYSRNIIAIDKSLKTYKQNIGIPPENNEQIILEDNEEELLDDNVDYVNDVGEQNKMNVEQLEIVSLAEEKEDDYMQCDSYSLNESEISTD</sequence>
<dbReference type="EMBL" id="CAJVQB010042275">
    <property type="protein sequence ID" value="CAG8830248.1"/>
    <property type="molecule type" value="Genomic_DNA"/>
</dbReference>
<accession>A0ABN7WF32</accession>
<keyword evidence="3" id="KW-1185">Reference proteome</keyword>
<reference evidence="2 3" key="1">
    <citation type="submission" date="2021-06" db="EMBL/GenBank/DDBJ databases">
        <authorList>
            <person name="Kallberg Y."/>
            <person name="Tangrot J."/>
            <person name="Rosling A."/>
        </authorList>
    </citation>
    <scope>NUCLEOTIDE SEQUENCE [LARGE SCALE GENOMIC DNA]</scope>
    <source>
        <strain evidence="2 3">120-4 pot B 10/14</strain>
    </source>
</reference>
<gene>
    <name evidence="2" type="ORF">GMARGA_LOCUS30254</name>
</gene>
<name>A0ABN7WF32_GIGMA</name>
<evidence type="ECO:0000313" key="3">
    <source>
        <dbReference type="Proteomes" id="UP000789901"/>
    </source>
</evidence>
<feature type="region of interest" description="Disordered" evidence="1">
    <location>
        <begin position="72"/>
        <end position="105"/>
    </location>
</feature>
<feature type="compositionally biased region" description="Basic and acidic residues" evidence="1">
    <location>
        <begin position="72"/>
        <end position="82"/>
    </location>
</feature>
<organism evidence="2 3">
    <name type="scientific">Gigaspora margarita</name>
    <dbReference type="NCBI Taxonomy" id="4874"/>
    <lineage>
        <taxon>Eukaryota</taxon>
        <taxon>Fungi</taxon>
        <taxon>Fungi incertae sedis</taxon>
        <taxon>Mucoromycota</taxon>
        <taxon>Glomeromycotina</taxon>
        <taxon>Glomeromycetes</taxon>
        <taxon>Diversisporales</taxon>
        <taxon>Gigasporaceae</taxon>
        <taxon>Gigaspora</taxon>
    </lineage>
</organism>
<evidence type="ECO:0000256" key="1">
    <source>
        <dbReference type="SAM" id="MobiDB-lite"/>
    </source>
</evidence>
<evidence type="ECO:0000313" key="2">
    <source>
        <dbReference type="EMBL" id="CAG8830248.1"/>
    </source>
</evidence>
<comment type="caution">
    <text evidence="2">The sequence shown here is derived from an EMBL/GenBank/DDBJ whole genome shotgun (WGS) entry which is preliminary data.</text>
</comment>
<feature type="non-terminal residue" evidence="2">
    <location>
        <position position="357"/>
    </location>
</feature>
<protein>
    <submittedName>
        <fullName evidence="2">32295_t:CDS:1</fullName>
    </submittedName>
</protein>
<proteinExistence type="predicted"/>